<name>A0A1G9B8K1_9GAMM</name>
<accession>A0A1G9B8K1</accession>
<dbReference type="EMBL" id="FNES01000015">
    <property type="protein sequence ID" value="SDK35837.1"/>
    <property type="molecule type" value="Genomic_DNA"/>
</dbReference>
<evidence type="ECO:0000313" key="3">
    <source>
        <dbReference type="Proteomes" id="UP000198525"/>
    </source>
</evidence>
<protein>
    <recommendedName>
        <fullName evidence="4">Coiled coil domain-containing protein</fullName>
    </recommendedName>
</protein>
<reference evidence="2 3" key="1">
    <citation type="submission" date="2016-10" db="EMBL/GenBank/DDBJ databases">
        <authorList>
            <person name="de Groot N.N."/>
        </authorList>
    </citation>
    <scope>NUCLEOTIDE SEQUENCE [LARGE SCALE GENOMIC DNA]</scope>
    <source>
        <strain evidence="2 3">CGMCC 1.6133</strain>
    </source>
</reference>
<dbReference type="Proteomes" id="UP000198525">
    <property type="component" value="Unassembled WGS sequence"/>
</dbReference>
<evidence type="ECO:0000313" key="2">
    <source>
        <dbReference type="EMBL" id="SDK35837.1"/>
    </source>
</evidence>
<evidence type="ECO:0000256" key="1">
    <source>
        <dbReference type="SAM" id="Coils"/>
    </source>
</evidence>
<keyword evidence="1" id="KW-0175">Coiled coil</keyword>
<proteinExistence type="predicted"/>
<sequence length="139" mass="15936">MACRGTVANVGNSRGMVHSEQVGRAPKDRGRFSTCILSDGKERFMSDREAYEQKLQAKLDEWQAEIDKLRARAKGAEADARIDREKEAARLEARREEVRQKLQEMREASDDAWEDVKAGAERAWDSLSESFEKARSRFK</sequence>
<dbReference type="AlphaFoldDB" id="A0A1G9B8K1"/>
<organism evidence="2 3">
    <name type="scientific">Billgrantia gudaonensis</name>
    <dbReference type="NCBI Taxonomy" id="376427"/>
    <lineage>
        <taxon>Bacteria</taxon>
        <taxon>Pseudomonadati</taxon>
        <taxon>Pseudomonadota</taxon>
        <taxon>Gammaproteobacteria</taxon>
        <taxon>Oceanospirillales</taxon>
        <taxon>Halomonadaceae</taxon>
        <taxon>Billgrantia</taxon>
    </lineage>
</organism>
<gene>
    <name evidence="2" type="ORF">SAMN04487954_11542</name>
</gene>
<dbReference type="STRING" id="376427.SAMN04487954_11542"/>
<keyword evidence="3" id="KW-1185">Reference proteome</keyword>
<evidence type="ECO:0008006" key="4">
    <source>
        <dbReference type="Google" id="ProtNLM"/>
    </source>
</evidence>
<feature type="coiled-coil region" evidence="1">
    <location>
        <begin position="41"/>
        <end position="111"/>
    </location>
</feature>